<evidence type="ECO:0000256" key="1">
    <source>
        <dbReference type="SAM" id="SignalP"/>
    </source>
</evidence>
<dbReference type="Proteomes" id="UP001481413">
    <property type="component" value="Unassembled WGS sequence"/>
</dbReference>
<evidence type="ECO:0000259" key="2">
    <source>
        <dbReference type="Pfam" id="PF19657"/>
    </source>
</evidence>
<gene>
    <name evidence="3" type="ORF">NBRC116585_15350</name>
</gene>
<feature type="signal peptide" evidence="1">
    <location>
        <begin position="1"/>
        <end position="22"/>
    </location>
</feature>
<reference evidence="3 4" key="1">
    <citation type="submission" date="2024-04" db="EMBL/GenBank/DDBJ databases">
        <title>Draft genome sequence of Thalassolituus maritimus NBRC 116585.</title>
        <authorList>
            <person name="Miyakawa T."/>
            <person name="Kusuya Y."/>
            <person name="Miura T."/>
        </authorList>
    </citation>
    <scope>NUCLEOTIDE SEQUENCE [LARGE SCALE GENOMIC DNA]</scope>
    <source>
        <strain evidence="3 4">5NW40-0001</strain>
    </source>
</reference>
<accession>A0ABP9ZZB9</accession>
<dbReference type="Pfam" id="PF19657">
    <property type="entry name" value="DUF6160"/>
    <property type="match status" value="1"/>
</dbReference>
<feature type="domain" description="DUF6160" evidence="2">
    <location>
        <begin position="1"/>
        <end position="93"/>
    </location>
</feature>
<evidence type="ECO:0000313" key="4">
    <source>
        <dbReference type="Proteomes" id="UP001481413"/>
    </source>
</evidence>
<sequence length="255" mass="24756">MKFLKKASLAASIAAVSFAANAELVAMDEMAMAAATGQAGIDLDITLTGEEAISIGEVLYTDTAGDATPGGGSLAISGIKLGSADGSAITLYNAIDIDETGSIIMDGSATSLTGLRLQVATVETRTSAGAAAANLVSGLDITMNVEGGVTTIAQSGADTTITSAGGSVEVTSGSMTLLNNAIGVSDLKVYGVDGEGSGISTDATLVFNGSGVSITDLDLAGTIEIGDLALGGSSIGSVSISNIALNGAAVTISGH</sequence>
<evidence type="ECO:0000313" key="3">
    <source>
        <dbReference type="EMBL" id="GAA6145417.1"/>
    </source>
</evidence>
<protein>
    <recommendedName>
        <fullName evidence="2">DUF6160 domain-containing protein</fullName>
    </recommendedName>
</protein>
<name>A0ABP9ZZB9_9GAMM</name>
<dbReference type="InterPro" id="IPR046158">
    <property type="entry name" value="DUF6160"/>
</dbReference>
<dbReference type="EMBL" id="BAABWH010000003">
    <property type="protein sequence ID" value="GAA6145417.1"/>
    <property type="molecule type" value="Genomic_DNA"/>
</dbReference>
<comment type="caution">
    <text evidence="3">The sequence shown here is derived from an EMBL/GenBank/DDBJ whole genome shotgun (WGS) entry which is preliminary data.</text>
</comment>
<proteinExistence type="predicted"/>
<dbReference type="RefSeq" id="WP_353294373.1">
    <property type="nucleotide sequence ID" value="NZ_BAABWH010000003.1"/>
</dbReference>
<keyword evidence="1" id="KW-0732">Signal</keyword>
<keyword evidence="4" id="KW-1185">Reference proteome</keyword>
<organism evidence="3 4">
    <name type="scientific">Thalassolituus maritimus</name>
    <dbReference type="NCBI Taxonomy" id="484498"/>
    <lineage>
        <taxon>Bacteria</taxon>
        <taxon>Pseudomonadati</taxon>
        <taxon>Pseudomonadota</taxon>
        <taxon>Gammaproteobacteria</taxon>
        <taxon>Oceanospirillales</taxon>
        <taxon>Oceanospirillaceae</taxon>
        <taxon>Thalassolituus</taxon>
    </lineage>
</organism>
<feature type="chain" id="PRO_5047125034" description="DUF6160 domain-containing protein" evidence="1">
    <location>
        <begin position="23"/>
        <end position="255"/>
    </location>
</feature>